<dbReference type="Pfam" id="PF01750">
    <property type="entry name" value="HycI"/>
    <property type="match status" value="1"/>
</dbReference>
<keyword evidence="4" id="KW-0378">Hydrolase</keyword>
<dbReference type="InterPro" id="IPR023430">
    <property type="entry name" value="Pept_HybD-like_dom_sf"/>
</dbReference>
<feature type="non-terminal residue" evidence="5">
    <location>
        <position position="148"/>
    </location>
</feature>
<protein>
    <recommendedName>
        <fullName evidence="6">Hydrogenase maturation protease</fullName>
    </recommendedName>
</protein>
<dbReference type="PANTHER" id="PTHR30302">
    <property type="entry name" value="HYDROGENASE 1 MATURATION PROTEASE"/>
    <property type="match status" value="1"/>
</dbReference>
<evidence type="ECO:0000256" key="2">
    <source>
        <dbReference type="ARBA" id="ARBA00022670"/>
    </source>
</evidence>
<dbReference type="InterPro" id="IPR000671">
    <property type="entry name" value="Peptidase_A31"/>
</dbReference>
<dbReference type="GO" id="GO:0004190">
    <property type="term" value="F:aspartic-type endopeptidase activity"/>
    <property type="evidence" value="ECO:0007669"/>
    <property type="project" value="UniProtKB-KW"/>
</dbReference>
<evidence type="ECO:0000256" key="4">
    <source>
        <dbReference type="ARBA" id="ARBA00022801"/>
    </source>
</evidence>
<reference evidence="5" key="1">
    <citation type="journal article" date="2014" name="Front. Microbiol.">
        <title>High frequency of phylogenetically diverse reductive dehalogenase-homologous genes in deep subseafloor sedimentary metagenomes.</title>
        <authorList>
            <person name="Kawai M."/>
            <person name="Futagami T."/>
            <person name="Toyoda A."/>
            <person name="Takaki Y."/>
            <person name="Nishi S."/>
            <person name="Hori S."/>
            <person name="Arai W."/>
            <person name="Tsubouchi T."/>
            <person name="Morono Y."/>
            <person name="Uchiyama I."/>
            <person name="Ito T."/>
            <person name="Fujiyama A."/>
            <person name="Inagaki F."/>
            <person name="Takami H."/>
        </authorList>
    </citation>
    <scope>NUCLEOTIDE SEQUENCE</scope>
    <source>
        <strain evidence="5">Expedition CK06-06</strain>
    </source>
</reference>
<accession>X1RDQ0</accession>
<keyword evidence="3" id="KW-0064">Aspartyl protease</keyword>
<dbReference type="AlphaFoldDB" id="X1RDQ0"/>
<comment type="similarity">
    <text evidence="1">Belongs to the peptidase A31 family.</text>
</comment>
<dbReference type="SUPFAM" id="SSF53163">
    <property type="entry name" value="HybD-like"/>
    <property type="match status" value="1"/>
</dbReference>
<comment type="caution">
    <text evidence="5">The sequence shown here is derived from an EMBL/GenBank/DDBJ whole genome shotgun (WGS) entry which is preliminary data.</text>
</comment>
<dbReference type="NCBIfam" id="TIGR00072">
    <property type="entry name" value="hydrog_prot"/>
    <property type="match status" value="1"/>
</dbReference>
<gene>
    <name evidence="5" type="ORF">S12H4_22808</name>
</gene>
<dbReference type="Gene3D" id="3.40.50.1450">
    <property type="entry name" value="HybD-like"/>
    <property type="match status" value="1"/>
</dbReference>
<evidence type="ECO:0008006" key="6">
    <source>
        <dbReference type="Google" id="ProtNLM"/>
    </source>
</evidence>
<name>X1RDQ0_9ZZZZ</name>
<dbReference type="PRINTS" id="PR00446">
    <property type="entry name" value="HYDRGNUPTAKE"/>
</dbReference>
<organism evidence="5">
    <name type="scientific">marine sediment metagenome</name>
    <dbReference type="NCBI Taxonomy" id="412755"/>
    <lineage>
        <taxon>unclassified sequences</taxon>
        <taxon>metagenomes</taxon>
        <taxon>ecological metagenomes</taxon>
    </lineage>
</organism>
<dbReference type="PANTHER" id="PTHR30302:SF1">
    <property type="entry name" value="HYDROGENASE 2 MATURATION PROTEASE"/>
    <property type="match status" value="1"/>
</dbReference>
<evidence type="ECO:0000313" key="5">
    <source>
        <dbReference type="EMBL" id="GAI78867.1"/>
    </source>
</evidence>
<sequence length="148" mass="16547">MQNNIPDRYRKPILILGCGNILFGDDGFGPQAVDYLKNNYSIPENVEVINAGCSVRNILFDIVLSHKKPNKIIIVDALDAGKMPGEVFEIELEDIPENKIDDFSMHQLPTSNLLKELKGQCKVYVKIFSCQVENIPKSVSTGLSKRVL</sequence>
<dbReference type="GO" id="GO:0008047">
    <property type="term" value="F:enzyme activator activity"/>
    <property type="evidence" value="ECO:0007669"/>
    <property type="project" value="InterPro"/>
</dbReference>
<dbReference type="EMBL" id="BARW01011967">
    <property type="protein sequence ID" value="GAI78867.1"/>
    <property type="molecule type" value="Genomic_DNA"/>
</dbReference>
<evidence type="ECO:0000256" key="3">
    <source>
        <dbReference type="ARBA" id="ARBA00022750"/>
    </source>
</evidence>
<dbReference type="GO" id="GO:0016485">
    <property type="term" value="P:protein processing"/>
    <property type="evidence" value="ECO:0007669"/>
    <property type="project" value="TreeGrafter"/>
</dbReference>
<proteinExistence type="inferred from homology"/>
<evidence type="ECO:0000256" key="1">
    <source>
        <dbReference type="ARBA" id="ARBA00006814"/>
    </source>
</evidence>
<keyword evidence="2" id="KW-0645">Protease</keyword>